<dbReference type="Proteomes" id="UP000232230">
    <property type="component" value="Chromosome"/>
</dbReference>
<dbReference type="AlphaFoldDB" id="A0A2K8P0A4"/>
<keyword evidence="2" id="KW-1185">Reference proteome</keyword>
<name>A0A2K8P0A4_9MOLU</name>
<dbReference type="EMBL" id="CP024965">
    <property type="protein sequence ID" value="ATZ18878.1"/>
    <property type="molecule type" value="Genomic_DNA"/>
</dbReference>
<accession>A0A2K8P0A4</accession>
<proteinExistence type="predicted"/>
<gene>
    <name evidence="1" type="ORF">ESOMN_v1c04960</name>
</gene>
<evidence type="ECO:0000313" key="1">
    <source>
        <dbReference type="EMBL" id="ATZ18878.1"/>
    </source>
</evidence>
<organism evidence="1 2">
    <name type="scientific">Williamsoniiplasma somnilux</name>
    <dbReference type="NCBI Taxonomy" id="215578"/>
    <lineage>
        <taxon>Bacteria</taxon>
        <taxon>Bacillati</taxon>
        <taxon>Mycoplasmatota</taxon>
        <taxon>Mollicutes</taxon>
        <taxon>Entomoplasmatales</taxon>
        <taxon>Williamsoniiplasma</taxon>
    </lineage>
</organism>
<evidence type="ECO:0000313" key="2">
    <source>
        <dbReference type="Proteomes" id="UP000232230"/>
    </source>
</evidence>
<reference evidence="1 2" key="1">
    <citation type="submission" date="2017-11" db="EMBL/GenBank/DDBJ databases">
        <title>Genome sequence of Entomoplasma somnilux PYAN-1 (ATCC 49194).</title>
        <authorList>
            <person name="Lo W.-S."/>
            <person name="Gasparich G.E."/>
            <person name="Kuo C.-H."/>
        </authorList>
    </citation>
    <scope>NUCLEOTIDE SEQUENCE [LARGE SCALE GENOMIC DNA]</scope>
    <source>
        <strain evidence="1 2">PYAN-1</strain>
    </source>
</reference>
<sequence>MFYAFLEESDNHIKSDINFGKNVSISWDDSAILKSNNNIVYSDINNYVNSEIENSIHTNPFY</sequence>
<dbReference type="KEGG" id="esx:ESOMN_v1c04960"/>
<protein>
    <submittedName>
        <fullName evidence="1">Uncharacterized protein</fullName>
    </submittedName>
</protein>